<dbReference type="EMBL" id="CP146369">
    <property type="protein sequence ID" value="WWT55227.1"/>
    <property type="molecule type" value="Genomic_DNA"/>
</dbReference>
<sequence length="210" mass="23040">MAVSVDHIIEALSELGGQAHLDDIVAKVALIAPAPLPVDVGASVRARIQERCAEAKSYKGGANLFASVHGVNARRGEWRLRLDTLSVANPDGVLDDAEALIVHAEGKAELRIHLRRERSLALIKAFKASLTHYRCEACGFDFEMAYGPHGRHYIEAHHSIPVSQLKEGSTTTVKDLVALCANCHRMVHRNGLMDWRELRAIVATRSRRSG</sequence>
<dbReference type="InterPro" id="IPR002711">
    <property type="entry name" value="HNH"/>
</dbReference>
<dbReference type="Gene3D" id="1.10.30.50">
    <property type="match status" value="1"/>
</dbReference>
<accession>A0ABZ2ID99</accession>
<name>A0ABZ2ID99_9CAUL</name>
<keyword evidence="3" id="KW-1185">Reference proteome</keyword>
<dbReference type="InterPro" id="IPR003615">
    <property type="entry name" value="HNH_nuc"/>
</dbReference>
<proteinExistence type="predicted"/>
<dbReference type="Pfam" id="PF01844">
    <property type="entry name" value="HNH"/>
    <property type="match status" value="1"/>
</dbReference>
<gene>
    <name evidence="2" type="ORF">V8J38_01960</name>
</gene>
<keyword evidence="2" id="KW-0540">Nuclease</keyword>
<dbReference type="Proteomes" id="UP001363460">
    <property type="component" value="Chromosome"/>
</dbReference>
<dbReference type="GO" id="GO:0004519">
    <property type="term" value="F:endonuclease activity"/>
    <property type="evidence" value="ECO:0007669"/>
    <property type="project" value="UniProtKB-KW"/>
</dbReference>
<dbReference type="RefSeq" id="WP_338577689.1">
    <property type="nucleotide sequence ID" value="NZ_CP146369.1"/>
</dbReference>
<keyword evidence="2" id="KW-0378">Hydrolase</keyword>
<keyword evidence="2" id="KW-0255">Endonuclease</keyword>
<dbReference type="CDD" id="cd00085">
    <property type="entry name" value="HNHc"/>
    <property type="match status" value="1"/>
</dbReference>
<protein>
    <submittedName>
        <fullName evidence="2">HNH endonuclease</fullName>
    </submittedName>
</protein>
<evidence type="ECO:0000259" key="1">
    <source>
        <dbReference type="SMART" id="SM00507"/>
    </source>
</evidence>
<evidence type="ECO:0000313" key="3">
    <source>
        <dbReference type="Proteomes" id="UP001363460"/>
    </source>
</evidence>
<evidence type="ECO:0000313" key="2">
    <source>
        <dbReference type="EMBL" id="WWT55227.1"/>
    </source>
</evidence>
<reference evidence="2 3" key="1">
    <citation type="submission" date="2024-02" db="EMBL/GenBank/DDBJ databases">
        <title>Distribution and functional of Brevundimonas-related endobacteria within Verticillium dahliae.</title>
        <authorList>
            <person name="Zeng H."/>
        </authorList>
    </citation>
    <scope>NUCLEOTIDE SEQUENCE [LARGE SCALE GENOMIC DNA]</scope>
    <source>
        <strain evidence="2 3">TRM 44200</strain>
    </source>
</reference>
<organism evidence="2 3">
    <name type="scientific">Brevundimonas olei</name>
    <dbReference type="NCBI Taxonomy" id="657642"/>
    <lineage>
        <taxon>Bacteria</taxon>
        <taxon>Pseudomonadati</taxon>
        <taxon>Pseudomonadota</taxon>
        <taxon>Alphaproteobacteria</taxon>
        <taxon>Caulobacterales</taxon>
        <taxon>Caulobacteraceae</taxon>
        <taxon>Brevundimonas</taxon>
    </lineage>
</organism>
<feature type="domain" description="HNH nuclease" evidence="1">
    <location>
        <begin position="122"/>
        <end position="185"/>
    </location>
</feature>
<dbReference type="SMART" id="SM00507">
    <property type="entry name" value="HNHc"/>
    <property type="match status" value="1"/>
</dbReference>